<dbReference type="EMBL" id="MHNI01000012">
    <property type="protein sequence ID" value="OGZ42895.1"/>
    <property type="molecule type" value="Genomic_DNA"/>
</dbReference>
<gene>
    <name evidence="2" type="ORF">A2W41_02120</name>
</gene>
<comment type="caution">
    <text evidence="2">The sequence shown here is derived from an EMBL/GenBank/DDBJ whole genome shotgun (WGS) entry which is preliminary data.</text>
</comment>
<dbReference type="AlphaFoldDB" id="A0A1G2FXU6"/>
<protein>
    <submittedName>
        <fullName evidence="2">Uncharacterized protein</fullName>
    </submittedName>
</protein>
<evidence type="ECO:0000313" key="3">
    <source>
        <dbReference type="Proteomes" id="UP000176700"/>
    </source>
</evidence>
<evidence type="ECO:0000313" key="2">
    <source>
        <dbReference type="EMBL" id="OGZ42895.1"/>
    </source>
</evidence>
<keyword evidence="1" id="KW-1133">Transmembrane helix</keyword>
<dbReference type="Proteomes" id="UP000176700">
    <property type="component" value="Unassembled WGS sequence"/>
</dbReference>
<reference evidence="2 3" key="1">
    <citation type="journal article" date="2016" name="Nat. Commun.">
        <title>Thousands of microbial genomes shed light on interconnected biogeochemical processes in an aquifer system.</title>
        <authorList>
            <person name="Anantharaman K."/>
            <person name="Brown C.T."/>
            <person name="Hug L.A."/>
            <person name="Sharon I."/>
            <person name="Castelle C.J."/>
            <person name="Probst A.J."/>
            <person name="Thomas B.C."/>
            <person name="Singh A."/>
            <person name="Wilkins M.J."/>
            <person name="Karaoz U."/>
            <person name="Brodie E.L."/>
            <person name="Williams K.H."/>
            <person name="Hubbard S.S."/>
            <person name="Banfield J.F."/>
        </authorList>
    </citation>
    <scope>NUCLEOTIDE SEQUENCE [LARGE SCALE GENOMIC DNA]</scope>
</reference>
<sequence>MIITALYHIISGLAMVVIFYYNVSTPSKEDLLVVMNLTAFPSRMRFEEIHAASGSKTFLFIF</sequence>
<evidence type="ECO:0000256" key="1">
    <source>
        <dbReference type="SAM" id="Phobius"/>
    </source>
</evidence>
<proteinExistence type="predicted"/>
<keyword evidence="1" id="KW-0472">Membrane</keyword>
<keyword evidence="1" id="KW-0812">Transmembrane</keyword>
<feature type="transmembrane region" description="Helical" evidence="1">
    <location>
        <begin position="6"/>
        <end position="23"/>
    </location>
</feature>
<name>A0A1G2FXU6_9BACT</name>
<accession>A0A1G2FXU6</accession>
<organism evidence="2 3">
    <name type="scientific">Candidatus Ryanbacteria bacterium RIFCSPHIGHO2_01_45_13</name>
    <dbReference type="NCBI Taxonomy" id="1802112"/>
    <lineage>
        <taxon>Bacteria</taxon>
        <taxon>Candidatus Ryaniibacteriota</taxon>
    </lineage>
</organism>